<dbReference type="EMBL" id="JALJOV010000447">
    <property type="protein sequence ID" value="KAK9863635.1"/>
    <property type="molecule type" value="Genomic_DNA"/>
</dbReference>
<name>A0AAW1T296_9CHLO</name>
<dbReference type="PROSITE" id="PS51698">
    <property type="entry name" value="U_BOX"/>
    <property type="match status" value="1"/>
</dbReference>
<dbReference type="SMART" id="SM00028">
    <property type="entry name" value="TPR"/>
    <property type="match status" value="6"/>
</dbReference>
<dbReference type="CDD" id="cd16655">
    <property type="entry name" value="RING-Ubox_WDSUB1-like"/>
    <property type="match status" value="1"/>
</dbReference>
<dbReference type="Proteomes" id="UP001485043">
    <property type="component" value="Unassembled WGS sequence"/>
</dbReference>
<protein>
    <recommendedName>
        <fullName evidence="3">U-box domain-containing protein</fullName>
    </recommendedName>
</protein>
<comment type="caution">
    <text evidence="4">The sequence shown here is derived from an EMBL/GenBank/DDBJ whole genome shotgun (WGS) entry which is preliminary data.</text>
</comment>
<sequence length="459" mass="50309">MHDYLERRGRIVEKVQSIRFVGSLLVFVSQRPRMPAMPASAALPTAPPWPEAETAETCPTSASRDAACQDQVKMDELAAQIGLTPPAKPSDALELGFTCSLTLEVFDDPVQASDGHTYEREAIEGWMVKNMTSPMTRQQLTPNLTANHALSRRIQAWEQAKEDYELAAALYESKVMELFSMGLNGRHQAVKASPSARMRFAIASEYPFGKAALYASRARHGAQEYLARGDKCLRKGDQAGAERWFGKAATTWPNNHECCFKLGRVLQEQQKTEAALIYLHQAVKAAAEGMPGSRHNFALGELLIRLGHLPEGSFYLQAAVALQPNNAAYQHSLGLALFSQGSVEAALTYYNEAIRLNSKSAATFASRGDAHLATGDKSAARTDFLTAARIDSGNPQYLYKLACALYSQNNLPEALHFAEEAVRLDGARNGMYQALAENLRAASEAPRQQSQRKCSIILA</sequence>
<dbReference type="InterPro" id="IPR052085">
    <property type="entry name" value="WD-SAM-U-box"/>
</dbReference>
<evidence type="ECO:0000259" key="3">
    <source>
        <dbReference type="PROSITE" id="PS51698"/>
    </source>
</evidence>
<dbReference type="Gene3D" id="1.25.40.10">
    <property type="entry name" value="Tetratricopeptide repeat domain"/>
    <property type="match status" value="2"/>
</dbReference>
<evidence type="ECO:0000256" key="2">
    <source>
        <dbReference type="SAM" id="Coils"/>
    </source>
</evidence>
<dbReference type="Pfam" id="PF04564">
    <property type="entry name" value="U-box"/>
    <property type="match status" value="1"/>
</dbReference>
<dbReference type="Gene3D" id="3.30.40.10">
    <property type="entry name" value="Zinc/RING finger domain, C3HC4 (zinc finger)"/>
    <property type="match status" value="1"/>
</dbReference>
<dbReference type="InterPro" id="IPR003613">
    <property type="entry name" value="Ubox_domain"/>
</dbReference>
<gene>
    <name evidence="4" type="ORF">WJX84_000130</name>
</gene>
<reference evidence="4 5" key="1">
    <citation type="journal article" date="2024" name="Nat. Commun.">
        <title>Phylogenomics reveals the evolutionary origins of lichenization in chlorophyte algae.</title>
        <authorList>
            <person name="Puginier C."/>
            <person name="Libourel C."/>
            <person name="Otte J."/>
            <person name="Skaloud P."/>
            <person name="Haon M."/>
            <person name="Grisel S."/>
            <person name="Petersen M."/>
            <person name="Berrin J.G."/>
            <person name="Delaux P.M."/>
            <person name="Dal Grande F."/>
            <person name="Keller J."/>
        </authorList>
    </citation>
    <scope>NUCLEOTIDE SEQUENCE [LARGE SCALE GENOMIC DNA]</scope>
    <source>
        <strain evidence="4 5">SAG 2523</strain>
    </source>
</reference>
<feature type="repeat" description="TPR" evidence="1">
    <location>
        <begin position="327"/>
        <end position="360"/>
    </location>
</feature>
<organism evidence="4 5">
    <name type="scientific">Apatococcus fuscideae</name>
    <dbReference type="NCBI Taxonomy" id="2026836"/>
    <lineage>
        <taxon>Eukaryota</taxon>
        <taxon>Viridiplantae</taxon>
        <taxon>Chlorophyta</taxon>
        <taxon>core chlorophytes</taxon>
        <taxon>Trebouxiophyceae</taxon>
        <taxon>Chlorellales</taxon>
        <taxon>Chlorellaceae</taxon>
        <taxon>Apatococcus</taxon>
    </lineage>
</organism>
<dbReference type="SMART" id="SM00504">
    <property type="entry name" value="Ubox"/>
    <property type="match status" value="1"/>
</dbReference>
<keyword evidence="1" id="KW-0802">TPR repeat</keyword>
<dbReference type="InterPro" id="IPR019734">
    <property type="entry name" value="TPR_rpt"/>
</dbReference>
<dbReference type="GO" id="GO:0004842">
    <property type="term" value="F:ubiquitin-protein transferase activity"/>
    <property type="evidence" value="ECO:0007669"/>
    <property type="project" value="InterPro"/>
</dbReference>
<evidence type="ECO:0000313" key="4">
    <source>
        <dbReference type="EMBL" id="KAK9863635.1"/>
    </source>
</evidence>
<feature type="coiled-coil region" evidence="2">
    <location>
        <begin position="147"/>
        <end position="174"/>
    </location>
</feature>
<accession>A0AAW1T296</accession>
<dbReference type="SUPFAM" id="SSF57850">
    <property type="entry name" value="RING/U-box"/>
    <property type="match status" value="1"/>
</dbReference>
<proteinExistence type="predicted"/>
<keyword evidence="2" id="KW-0175">Coiled coil</keyword>
<keyword evidence="5" id="KW-1185">Reference proteome</keyword>
<dbReference type="GO" id="GO:0016567">
    <property type="term" value="P:protein ubiquitination"/>
    <property type="evidence" value="ECO:0007669"/>
    <property type="project" value="InterPro"/>
</dbReference>
<dbReference type="PANTHER" id="PTHR46573">
    <property type="entry name" value="WD REPEAT, SAM AND U-BOX DOMAIN-CONTAINING PROTEIN 1"/>
    <property type="match status" value="1"/>
</dbReference>
<evidence type="ECO:0000313" key="5">
    <source>
        <dbReference type="Proteomes" id="UP001485043"/>
    </source>
</evidence>
<dbReference type="InterPro" id="IPR013083">
    <property type="entry name" value="Znf_RING/FYVE/PHD"/>
</dbReference>
<dbReference type="AlphaFoldDB" id="A0AAW1T296"/>
<dbReference type="PANTHER" id="PTHR46573:SF1">
    <property type="entry name" value="WD REPEAT, SAM AND U-BOX DOMAIN-CONTAINING PROTEIN 1"/>
    <property type="match status" value="1"/>
</dbReference>
<dbReference type="SUPFAM" id="SSF81901">
    <property type="entry name" value="HCP-like"/>
    <property type="match status" value="1"/>
</dbReference>
<dbReference type="InterPro" id="IPR011990">
    <property type="entry name" value="TPR-like_helical_dom_sf"/>
</dbReference>
<dbReference type="Pfam" id="PF13432">
    <property type="entry name" value="TPR_16"/>
    <property type="match status" value="2"/>
</dbReference>
<dbReference type="PROSITE" id="PS50005">
    <property type="entry name" value="TPR"/>
    <property type="match status" value="1"/>
</dbReference>
<evidence type="ECO:0000256" key="1">
    <source>
        <dbReference type="PROSITE-ProRule" id="PRU00339"/>
    </source>
</evidence>
<feature type="domain" description="U-box" evidence="3">
    <location>
        <begin position="92"/>
        <end position="164"/>
    </location>
</feature>